<comment type="subcellular location">
    <subcellularLocation>
        <location evidence="1">Cell membrane</location>
        <topology evidence="1">Multi-pass membrane protein</topology>
    </subcellularLocation>
</comment>
<dbReference type="Gene3D" id="1.20.1250.20">
    <property type="entry name" value="MFS general substrate transporter like domains"/>
    <property type="match status" value="1"/>
</dbReference>
<dbReference type="AlphaFoldDB" id="A0A6J6JF51"/>
<feature type="transmembrane region" description="Helical" evidence="6">
    <location>
        <begin position="92"/>
        <end position="113"/>
    </location>
</feature>
<accession>A0A6J6JF51</accession>
<feature type="transmembrane region" description="Helical" evidence="6">
    <location>
        <begin position="362"/>
        <end position="380"/>
    </location>
</feature>
<feature type="transmembrane region" description="Helical" evidence="6">
    <location>
        <begin position="327"/>
        <end position="350"/>
    </location>
</feature>
<keyword evidence="5 6" id="KW-0472">Membrane</keyword>
<feature type="transmembrane region" description="Helical" evidence="6">
    <location>
        <begin position="119"/>
        <end position="144"/>
    </location>
</feature>
<keyword evidence="3 6" id="KW-0812">Transmembrane</keyword>
<dbReference type="SUPFAM" id="SSF103473">
    <property type="entry name" value="MFS general substrate transporter"/>
    <property type="match status" value="1"/>
</dbReference>
<dbReference type="Pfam" id="PF07690">
    <property type="entry name" value="MFS_1"/>
    <property type="match status" value="1"/>
</dbReference>
<evidence type="ECO:0000259" key="7">
    <source>
        <dbReference type="PROSITE" id="PS50850"/>
    </source>
</evidence>
<dbReference type="InterPro" id="IPR036259">
    <property type="entry name" value="MFS_trans_sf"/>
</dbReference>
<organism evidence="8">
    <name type="scientific">freshwater metagenome</name>
    <dbReference type="NCBI Taxonomy" id="449393"/>
    <lineage>
        <taxon>unclassified sequences</taxon>
        <taxon>metagenomes</taxon>
        <taxon>ecological metagenomes</taxon>
    </lineage>
</organism>
<evidence type="ECO:0000256" key="2">
    <source>
        <dbReference type="ARBA" id="ARBA00022475"/>
    </source>
</evidence>
<feature type="transmembrane region" description="Helical" evidence="6">
    <location>
        <begin position="237"/>
        <end position="259"/>
    </location>
</feature>
<dbReference type="GO" id="GO:0022857">
    <property type="term" value="F:transmembrane transporter activity"/>
    <property type="evidence" value="ECO:0007669"/>
    <property type="project" value="InterPro"/>
</dbReference>
<dbReference type="PANTHER" id="PTHR23513:SF6">
    <property type="entry name" value="MAJOR FACILITATOR SUPERFAMILY ASSOCIATED DOMAIN-CONTAINING PROTEIN"/>
    <property type="match status" value="1"/>
</dbReference>
<dbReference type="PANTHER" id="PTHR23513">
    <property type="entry name" value="INTEGRAL MEMBRANE EFFLUX PROTEIN-RELATED"/>
    <property type="match status" value="1"/>
</dbReference>
<feature type="transmembrane region" description="Helical" evidence="6">
    <location>
        <begin position="302"/>
        <end position="321"/>
    </location>
</feature>
<evidence type="ECO:0000256" key="5">
    <source>
        <dbReference type="ARBA" id="ARBA00023136"/>
    </source>
</evidence>
<dbReference type="PROSITE" id="PS50850">
    <property type="entry name" value="MFS"/>
    <property type="match status" value="1"/>
</dbReference>
<reference evidence="8" key="1">
    <citation type="submission" date="2020-05" db="EMBL/GenBank/DDBJ databases">
        <authorList>
            <person name="Chiriac C."/>
            <person name="Salcher M."/>
            <person name="Ghai R."/>
            <person name="Kavagutti S V."/>
        </authorList>
    </citation>
    <scope>NUCLEOTIDE SEQUENCE</scope>
</reference>
<proteinExistence type="predicted"/>
<name>A0A6J6JF51_9ZZZZ</name>
<feature type="transmembrane region" description="Helical" evidence="6">
    <location>
        <begin position="185"/>
        <end position="205"/>
    </location>
</feature>
<dbReference type="InterPro" id="IPR020846">
    <property type="entry name" value="MFS_dom"/>
</dbReference>
<dbReference type="CDD" id="cd06173">
    <property type="entry name" value="MFS_MefA_like"/>
    <property type="match status" value="1"/>
</dbReference>
<feature type="transmembrane region" description="Helical" evidence="6">
    <location>
        <begin position="392"/>
        <end position="411"/>
    </location>
</feature>
<feature type="transmembrane region" description="Helical" evidence="6">
    <location>
        <begin position="61"/>
        <end position="85"/>
    </location>
</feature>
<evidence type="ECO:0000256" key="6">
    <source>
        <dbReference type="SAM" id="Phobius"/>
    </source>
</evidence>
<dbReference type="EMBL" id="CAEZVO010000081">
    <property type="protein sequence ID" value="CAB4635396.1"/>
    <property type="molecule type" value="Genomic_DNA"/>
</dbReference>
<sequence>MEQTTQDSSSTDSASQDVAAMPGWKKKVTVFLIGQTVTTFGSFLVQYAIMWHLTLTTKSGLVLALAAIFGFLPQAIVSIFAGVWADRVNRKIMIIVSDSVIALATLGLALLMLSGVDDLWLIFLVMAVRSVGAGVQMPAISALFPQIVPTNKLMRVNGINSSIQSSLGLLAPVAAAAVYANVSLVAIFFIDVVTAVIGLIMLAFVKVPTLARASSLEKPSYFADLKDGIQYIFSNDLVRWVMVIFGLVFLLIVAPSNLSPLMLVRTFGSEVWMLTVLEVSFAIGMVIGGALMALFAAKADRLGMIIGSSILFGLLAISMGFTTNLIIFFALFFVVGIAVPAFSTSAMTLLQETVEPERQGRVFGFVGIVMAVAMPLGMAVLGPLADVVSVELLLIITGAATVIIAIVAILLPAGKRAMAAAHASTGVQG</sequence>
<evidence type="ECO:0000256" key="4">
    <source>
        <dbReference type="ARBA" id="ARBA00022989"/>
    </source>
</evidence>
<dbReference type="InterPro" id="IPR011701">
    <property type="entry name" value="MFS"/>
</dbReference>
<dbReference type="GO" id="GO:0005886">
    <property type="term" value="C:plasma membrane"/>
    <property type="evidence" value="ECO:0007669"/>
    <property type="project" value="UniProtKB-SubCell"/>
</dbReference>
<evidence type="ECO:0000256" key="1">
    <source>
        <dbReference type="ARBA" id="ARBA00004651"/>
    </source>
</evidence>
<feature type="transmembrane region" description="Helical" evidence="6">
    <location>
        <begin position="156"/>
        <end position="179"/>
    </location>
</feature>
<feature type="domain" description="Major facilitator superfamily (MFS) profile" evidence="7">
    <location>
        <begin position="27"/>
        <end position="416"/>
    </location>
</feature>
<feature type="transmembrane region" description="Helical" evidence="6">
    <location>
        <begin position="271"/>
        <end position="295"/>
    </location>
</feature>
<evidence type="ECO:0000313" key="8">
    <source>
        <dbReference type="EMBL" id="CAB4635396.1"/>
    </source>
</evidence>
<protein>
    <submittedName>
        <fullName evidence="8">Unannotated protein</fullName>
    </submittedName>
</protein>
<gene>
    <name evidence="8" type="ORF">UFOPK2044_00633</name>
</gene>
<keyword evidence="2" id="KW-1003">Cell membrane</keyword>
<keyword evidence="4 6" id="KW-1133">Transmembrane helix</keyword>
<feature type="transmembrane region" description="Helical" evidence="6">
    <location>
        <begin position="28"/>
        <end position="49"/>
    </location>
</feature>
<evidence type="ECO:0000256" key="3">
    <source>
        <dbReference type="ARBA" id="ARBA00022692"/>
    </source>
</evidence>